<sequence>MFNKILGRAVVELANEEDAKLLLQRAVEFYRLHVELWLALAAKLEEAKETRVYHELWLAAVRAESKHGSKMEAENLLAKALQECPNSKILWASSIEMALRPHKKKNNLCCLQ</sequence>
<name>A0A6L2P3G7_TANCI</name>
<dbReference type="SMART" id="SM00386">
    <property type="entry name" value="HAT"/>
    <property type="match status" value="2"/>
</dbReference>
<dbReference type="AlphaFoldDB" id="A0A6L2P3G7"/>
<organism evidence="1">
    <name type="scientific">Tanacetum cinerariifolium</name>
    <name type="common">Dalmatian daisy</name>
    <name type="synonym">Chrysanthemum cinerariifolium</name>
    <dbReference type="NCBI Taxonomy" id="118510"/>
    <lineage>
        <taxon>Eukaryota</taxon>
        <taxon>Viridiplantae</taxon>
        <taxon>Streptophyta</taxon>
        <taxon>Embryophyta</taxon>
        <taxon>Tracheophyta</taxon>
        <taxon>Spermatophyta</taxon>
        <taxon>Magnoliopsida</taxon>
        <taxon>eudicotyledons</taxon>
        <taxon>Gunneridae</taxon>
        <taxon>Pentapetalae</taxon>
        <taxon>asterids</taxon>
        <taxon>campanulids</taxon>
        <taxon>Asterales</taxon>
        <taxon>Asteraceae</taxon>
        <taxon>Asteroideae</taxon>
        <taxon>Anthemideae</taxon>
        <taxon>Anthemidinae</taxon>
        <taxon>Tanacetum</taxon>
    </lineage>
</organism>
<dbReference type="Gene3D" id="1.25.40.10">
    <property type="entry name" value="Tetratricopeptide repeat domain"/>
    <property type="match status" value="1"/>
</dbReference>
<protein>
    <recommendedName>
        <fullName evidence="2">Pre-mRNA-processing factor 6</fullName>
    </recommendedName>
</protein>
<reference evidence="1" key="1">
    <citation type="journal article" date="2019" name="Sci. Rep.">
        <title>Draft genome of Tanacetum cinerariifolium, the natural source of mosquito coil.</title>
        <authorList>
            <person name="Yamashiro T."/>
            <person name="Shiraishi A."/>
            <person name="Satake H."/>
            <person name="Nakayama K."/>
        </authorList>
    </citation>
    <scope>NUCLEOTIDE SEQUENCE</scope>
</reference>
<evidence type="ECO:0000313" key="1">
    <source>
        <dbReference type="EMBL" id="GEU92437.1"/>
    </source>
</evidence>
<dbReference type="InterPro" id="IPR003107">
    <property type="entry name" value="HAT"/>
</dbReference>
<proteinExistence type="predicted"/>
<dbReference type="SUPFAM" id="SSF48452">
    <property type="entry name" value="TPR-like"/>
    <property type="match status" value="1"/>
</dbReference>
<accession>A0A6L2P3G7</accession>
<gene>
    <name evidence="1" type="ORF">Tci_064415</name>
</gene>
<comment type="caution">
    <text evidence="1">The sequence shown here is derived from an EMBL/GenBank/DDBJ whole genome shotgun (WGS) entry which is preliminary data.</text>
</comment>
<dbReference type="GO" id="GO:0006396">
    <property type="term" value="P:RNA processing"/>
    <property type="evidence" value="ECO:0007669"/>
    <property type="project" value="InterPro"/>
</dbReference>
<evidence type="ECO:0008006" key="2">
    <source>
        <dbReference type="Google" id="ProtNLM"/>
    </source>
</evidence>
<dbReference type="InterPro" id="IPR011990">
    <property type="entry name" value="TPR-like_helical_dom_sf"/>
</dbReference>
<dbReference type="EMBL" id="BKCJ010010629">
    <property type="protein sequence ID" value="GEU92437.1"/>
    <property type="molecule type" value="Genomic_DNA"/>
</dbReference>